<evidence type="ECO:0000313" key="2">
    <source>
        <dbReference type="Proteomes" id="UP000789405"/>
    </source>
</evidence>
<protein>
    <submittedName>
        <fullName evidence="1">474_t:CDS:1</fullName>
    </submittedName>
</protein>
<dbReference type="Proteomes" id="UP000789405">
    <property type="component" value="Unassembled WGS sequence"/>
</dbReference>
<accession>A0A9N9AQ92</accession>
<dbReference type="EMBL" id="CAJVPY010001829">
    <property type="protein sequence ID" value="CAG8538372.1"/>
    <property type="molecule type" value="Genomic_DNA"/>
</dbReference>
<organism evidence="1 2">
    <name type="scientific">Dentiscutata erythropus</name>
    <dbReference type="NCBI Taxonomy" id="1348616"/>
    <lineage>
        <taxon>Eukaryota</taxon>
        <taxon>Fungi</taxon>
        <taxon>Fungi incertae sedis</taxon>
        <taxon>Mucoromycota</taxon>
        <taxon>Glomeromycotina</taxon>
        <taxon>Glomeromycetes</taxon>
        <taxon>Diversisporales</taxon>
        <taxon>Gigasporaceae</taxon>
        <taxon>Dentiscutata</taxon>
    </lineage>
</organism>
<sequence>KMPGSNDWTYDPTCSCQTCSNISNTLPWELRQKFLYQYQLLTQPRQIQQIDYNRVYSENMPASQVISNNNNFLTENTTPQAQLSHQNSYEFNLQNGYAASMFPFQQNYLPIQQPSYGPPPITSISRDLPNRDYPKNTSTSRIISNNNSFQIDQAVQIIINSILFHITNQTFLTNQGSNASNSQAQVSSQEMHANATVIINPSHERSKLRLFIASETGYNFANEAEANTGVEFDYFDKAEAAAEVGFDYFDKAKAAAEAEAATEVGFDYFDKAEAAAEVGFDYFDKAEAD</sequence>
<gene>
    <name evidence="1" type="ORF">DERYTH_LOCUS4682</name>
</gene>
<comment type="caution">
    <text evidence="1">The sequence shown here is derived from an EMBL/GenBank/DDBJ whole genome shotgun (WGS) entry which is preliminary data.</text>
</comment>
<evidence type="ECO:0000313" key="1">
    <source>
        <dbReference type="EMBL" id="CAG8538372.1"/>
    </source>
</evidence>
<proteinExistence type="predicted"/>
<reference evidence="1" key="1">
    <citation type="submission" date="2021-06" db="EMBL/GenBank/DDBJ databases">
        <authorList>
            <person name="Kallberg Y."/>
            <person name="Tangrot J."/>
            <person name="Rosling A."/>
        </authorList>
    </citation>
    <scope>NUCLEOTIDE SEQUENCE</scope>
    <source>
        <strain evidence="1">MA453B</strain>
    </source>
</reference>
<feature type="non-terminal residue" evidence="1">
    <location>
        <position position="289"/>
    </location>
</feature>
<keyword evidence="2" id="KW-1185">Reference proteome</keyword>
<name>A0A9N9AQ92_9GLOM</name>
<dbReference type="AlphaFoldDB" id="A0A9N9AQ92"/>